<geneLocation type="mitochondrion" evidence="17"/>
<evidence type="ECO:0000256" key="8">
    <source>
        <dbReference type="ARBA" id="ARBA00022967"/>
    </source>
</evidence>
<dbReference type="EMBL" id="MK913589">
    <property type="protein sequence ID" value="QTK22433.1"/>
    <property type="molecule type" value="Genomic_DNA"/>
</dbReference>
<organism evidence="17">
    <name type="scientific">Coraebus cavifrons</name>
    <dbReference type="NCBI Taxonomy" id="2823020"/>
    <lineage>
        <taxon>Eukaryota</taxon>
        <taxon>Metazoa</taxon>
        <taxon>Ecdysozoa</taxon>
        <taxon>Arthropoda</taxon>
        <taxon>Hexapoda</taxon>
        <taxon>Insecta</taxon>
        <taxon>Pterygota</taxon>
        <taxon>Neoptera</taxon>
        <taxon>Endopterygota</taxon>
        <taxon>Coleoptera</taxon>
        <taxon>Polyphaga</taxon>
        <taxon>Elateriformia</taxon>
        <taxon>Buprestoidea</taxon>
        <taxon>Buprestidae</taxon>
        <taxon>Agrilinae</taxon>
        <taxon>Coraebus</taxon>
    </lineage>
</organism>
<comment type="catalytic activity">
    <reaction evidence="15">
        <text>a ubiquinone + NADH + 5 H(+)(in) = a ubiquinol + NAD(+) + 4 H(+)(out)</text>
        <dbReference type="Rhea" id="RHEA:29091"/>
        <dbReference type="Rhea" id="RHEA-COMP:9565"/>
        <dbReference type="Rhea" id="RHEA-COMP:9566"/>
        <dbReference type="ChEBI" id="CHEBI:15378"/>
        <dbReference type="ChEBI" id="CHEBI:16389"/>
        <dbReference type="ChEBI" id="CHEBI:17976"/>
        <dbReference type="ChEBI" id="CHEBI:57540"/>
        <dbReference type="ChEBI" id="CHEBI:57945"/>
        <dbReference type="EC" id="7.1.1.2"/>
    </reaction>
</comment>
<keyword evidence="11" id="KW-0520">NAD</keyword>
<dbReference type="PANTHER" id="PTHR11435">
    <property type="entry name" value="NADH UBIQUINONE OXIDOREDUCTASE SUBUNIT ND6"/>
    <property type="match status" value="1"/>
</dbReference>
<evidence type="ECO:0000256" key="14">
    <source>
        <dbReference type="ARBA" id="ARBA00031019"/>
    </source>
</evidence>
<evidence type="ECO:0000256" key="5">
    <source>
        <dbReference type="ARBA" id="ARBA00022448"/>
    </source>
</evidence>
<keyword evidence="12 17" id="KW-0496">Mitochondrion</keyword>
<protein>
    <recommendedName>
        <fullName evidence="4">NADH-ubiquinone oxidoreductase chain 6</fullName>
        <ecNumber evidence="3">7.1.1.2</ecNumber>
    </recommendedName>
    <alternativeName>
        <fullName evidence="14">NADH dehydrogenase subunit 6</fullName>
    </alternativeName>
</protein>
<evidence type="ECO:0000256" key="10">
    <source>
        <dbReference type="ARBA" id="ARBA00022989"/>
    </source>
</evidence>
<accession>A0A8A6W502</accession>
<evidence type="ECO:0000256" key="4">
    <source>
        <dbReference type="ARBA" id="ARBA00021095"/>
    </source>
</evidence>
<dbReference type="GO" id="GO:0008137">
    <property type="term" value="F:NADH dehydrogenase (ubiquinone) activity"/>
    <property type="evidence" value="ECO:0007669"/>
    <property type="project" value="UniProtKB-EC"/>
</dbReference>
<keyword evidence="7 16" id="KW-0812">Transmembrane</keyword>
<evidence type="ECO:0000313" key="17">
    <source>
        <dbReference type="EMBL" id="QTK22433.1"/>
    </source>
</evidence>
<comment type="similarity">
    <text evidence="2">Belongs to the complex I subunit 6 family.</text>
</comment>
<evidence type="ECO:0000256" key="13">
    <source>
        <dbReference type="ARBA" id="ARBA00023136"/>
    </source>
</evidence>
<feature type="transmembrane region" description="Helical" evidence="16">
    <location>
        <begin position="78"/>
        <end position="96"/>
    </location>
</feature>
<dbReference type="InterPro" id="IPR050269">
    <property type="entry name" value="ComplexI_Subunit6"/>
</dbReference>
<evidence type="ECO:0000256" key="2">
    <source>
        <dbReference type="ARBA" id="ARBA00005698"/>
    </source>
</evidence>
<proteinExistence type="inferred from homology"/>
<keyword evidence="13 16" id="KW-0472">Membrane</keyword>
<evidence type="ECO:0000256" key="1">
    <source>
        <dbReference type="ARBA" id="ARBA00004225"/>
    </source>
</evidence>
<sequence>MLLVMASFYLSTIFMTLKHPISLGACLLMQSTLIALTTGMLNINFWFSYIMFLIMVGGMLVLFIYMTSVASNEKFKMSIMPAMVLALLITVINLLSENYNEFASIMTTNENIWKLSLIKFFTFPQSNIMVLIMSYLFLALVAVVKITSIEYGPLRPKI</sequence>
<evidence type="ECO:0000256" key="9">
    <source>
        <dbReference type="ARBA" id="ARBA00022982"/>
    </source>
</evidence>
<keyword evidence="6" id="KW-0679">Respiratory chain</keyword>
<name>A0A8A6W502_9COLE</name>
<reference evidence="17" key="1">
    <citation type="journal article" date="2019" name="Mitochondrial DNA Part B Resour">
        <title>The complete mitochondrial genome of the jewel beetle Coraebus cavifrons (Coleoptera: Buprestidae).</title>
        <authorList>
            <person name="Cao L."/>
            <person name="Wang X."/>
        </authorList>
    </citation>
    <scope>NUCLEOTIDE SEQUENCE</scope>
</reference>
<feature type="transmembrane region" description="Helical" evidence="16">
    <location>
        <begin position="46"/>
        <end position="66"/>
    </location>
</feature>
<feature type="transmembrane region" description="Helical" evidence="16">
    <location>
        <begin position="21"/>
        <end position="40"/>
    </location>
</feature>
<comment type="subcellular location">
    <subcellularLocation>
        <location evidence="1">Mitochondrion membrane</location>
        <topology evidence="1">Multi-pass membrane protein</topology>
    </subcellularLocation>
</comment>
<evidence type="ECO:0000256" key="15">
    <source>
        <dbReference type="ARBA" id="ARBA00049551"/>
    </source>
</evidence>
<dbReference type="AlphaFoldDB" id="A0A8A6W502"/>
<keyword evidence="10 16" id="KW-1133">Transmembrane helix</keyword>
<evidence type="ECO:0000256" key="6">
    <source>
        <dbReference type="ARBA" id="ARBA00022660"/>
    </source>
</evidence>
<evidence type="ECO:0000256" key="12">
    <source>
        <dbReference type="ARBA" id="ARBA00023128"/>
    </source>
</evidence>
<keyword evidence="5" id="KW-0813">Transport</keyword>
<keyword evidence="9" id="KW-0249">Electron transport</keyword>
<evidence type="ECO:0000256" key="16">
    <source>
        <dbReference type="SAM" id="Phobius"/>
    </source>
</evidence>
<evidence type="ECO:0000256" key="7">
    <source>
        <dbReference type="ARBA" id="ARBA00022692"/>
    </source>
</evidence>
<evidence type="ECO:0000256" key="3">
    <source>
        <dbReference type="ARBA" id="ARBA00012944"/>
    </source>
</evidence>
<dbReference type="PANTHER" id="PTHR11435:SF1">
    <property type="entry name" value="NADH-UBIQUINONE OXIDOREDUCTASE CHAIN 6"/>
    <property type="match status" value="1"/>
</dbReference>
<dbReference type="EC" id="7.1.1.2" evidence="3"/>
<evidence type="ECO:0000256" key="11">
    <source>
        <dbReference type="ARBA" id="ARBA00023027"/>
    </source>
</evidence>
<keyword evidence="8" id="KW-1278">Translocase</keyword>
<dbReference type="GO" id="GO:0031966">
    <property type="term" value="C:mitochondrial membrane"/>
    <property type="evidence" value="ECO:0007669"/>
    <property type="project" value="UniProtKB-SubCell"/>
</dbReference>
<feature type="transmembrane region" description="Helical" evidence="16">
    <location>
        <begin position="128"/>
        <end position="147"/>
    </location>
</feature>
<gene>
    <name evidence="17" type="primary">nad6</name>
</gene>